<keyword evidence="3" id="KW-1185">Reference proteome</keyword>
<dbReference type="RefSeq" id="WP_237378561.1">
    <property type="nucleotide sequence ID" value="NZ_CP071793.1"/>
</dbReference>
<feature type="region of interest" description="Disordered" evidence="1">
    <location>
        <begin position="102"/>
        <end position="134"/>
    </location>
</feature>
<dbReference type="Gene3D" id="1.25.10.10">
    <property type="entry name" value="Leucine-rich Repeat Variant"/>
    <property type="match status" value="1"/>
</dbReference>
<proteinExistence type="predicted"/>
<dbReference type="InterPro" id="IPR011989">
    <property type="entry name" value="ARM-like"/>
</dbReference>
<organism evidence="2 3">
    <name type="scientific">Sulfidibacter corallicola</name>
    <dbReference type="NCBI Taxonomy" id="2818388"/>
    <lineage>
        <taxon>Bacteria</taxon>
        <taxon>Pseudomonadati</taxon>
        <taxon>Acidobacteriota</taxon>
        <taxon>Holophagae</taxon>
        <taxon>Acanthopleuribacterales</taxon>
        <taxon>Acanthopleuribacteraceae</taxon>
        <taxon>Sulfidibacter</taxon>
    </lineage>
</organism>
<dbReference type="EMBL" id="CP071793">
    <property type="protein sequence ID" value="QTD48913.1"/>
    <property type="molecule type" value="Genomic_DNA"/>
</dbReference>
<sequence length="134" mass="15374">MRHTRVNLDPHQIAYYHLPWLRTTIVKYIGRPDDERVLGFLFEVLSNGRDEECMTAAQLLGEYGDFATIERLAKVWDRARFGFRRALDRAISKIQAKEQVGDRGWVSMTEPSPEVGHVSLLEAQPSEQEESGQS</sequence>
<evidence type="ECO:0000313" key="2">
    <source>
        <dbReference type="EMBL" id="QTD48913.1"/>
    </source>
</evidence>
<reference evidence="2" key="1">
    <citation type="submission" date="2021-03" db="EMBL/GenBank/DDBJ databases">
        <title>Acanthopleuribacteraceae sp. M133.</title>
        <authorList>
            <person name="Wang G."/>
        </authorList>
    </citation>
    <scope>NUCLEOTIDE SEQUENCE</scope>
    <source>
        <strain evidence="2">M133</strain>
    </source>
</reference>
<evidence type="ECO:0000256" key="1">
    <source>
        <dbReference type="SAM" id="MobiDB-lite"/>
    </source>
</evidence>
<dbReference type="Proteomes" id="UP000663929">
    <property type="component" value="Chromosome"/>
</dbReference>
<evidence type="ECO:0000313" key="3">
    <source>
        <dbReference type="Proteomes" id="UP000663929"/>
    </source>
</evidence>
<dbReference type="KEGG" id="scor:J3U87_25295"/>
<name>A0A8A4TH02_SULCO</name>
<accession>A0A8A4TH02</accession>
<dbReference type="AlphaFoldDB" id="A0A8A4TH02"/>
<protein>
    <submittedName>
        <fullName evidence="2">HEAT repeat domain-containing protein</fullName>
    </submittedName>
</protein>
<gene>
    <name evidence="2" type="ORF">J3U87_25295</name>
</gene>